<proteinExistence type="predicted"/>
<reference evidence="2" key="1">
    <citation type="submission" date="2020-05" db="EMBL/GenBank/DDBJ databases">
        <title>Mycena genomes resolve the evolution of fungal bioluminescence.</title>
        <authorList>
            <person name="Tsai I.J."/>
        </authorList>
    </citation>
    <scope>NUCLEOTIDE SEQUENCE</scope>
    <source>
        <strain evidence="2">CCC161011</strain>
    </source>
</reference>
<dbReference type="OrthoDB" id="3000937at2759"/>
<dbReference type="Proteomes" id="UP000620124">
    <property type="component" value="Unassembled WGS sequence"/>
</dbReference>
<organism evidence="2 3">
    <name type="scientific">Mycena venus</name>
    <dbReference type="NCBI Taxonomy" id="2733690"/>
    <lineage>
        <taxon>Eukaryota</taxon>
        <taxon>Fungi</taxon>
        <taxon>Dikarya</taxon>
        <taxon>Basidiomycota</taxon>
        <taxon>Agaricomycotina</taxon>
        <taxon>Agaricomycetes</taxon>
        <taxon>Agaricomycetidae</taxon>
        <taxon>Agaricales</taxon>
        <taxon>Marasmiineae</taxon>
        <taxon>Mycenaceae</taxon>
        <taxon>Mycena</taxon>
    </lineage>
</organism>
<evidence type="ECO:0000313" key="2">
    <source>
        <dbReference type="EMBL" id="KAF7336168.1"/>
    </source>
</evidence>
<protein>
    <submittedName>
        <fullName evidence="2">Uncharacterized protein</fullName>
    </submittedName>
</protein>
<dbReference type="AlphaFoldDB" id="A0A8H6X7U5"/>
<keyword evidence="3" id="KW-1185">Reference proteome</keyword>
<sequence length="270" mass="31182">MRQAGEGGKMGGKSKNLRQQPPENSRGRGVSRTAFRLRIHSFLTLTNPMAQLFIKDKVGGNDEFKQICEDQFTGFPESPLRHKNSPLHEPIHEAENLSTTKWPPPDKPRPSHRAYMNRLAARQVLLENTYKCHKRTGTHYQYTRLHIRARHNLKKEFLKSPRFIRRVWRTDSDIPRPKWIDHENYTPFAISTYTIHALETEVRLCQEYYADLPHNRAVANKLLAWAAAVVPPSIECDNAKGSLWPAKTPPSSALKTHSTAHMERIHHTVY</sequence>
<feature type="region of interest" description="Disordered" evidence="1">
    <location>
        <begin position="1"/>
        <end position="32"/>
    </location>
</feature>
<name>A0A8H6X7U5_9AGAR</name>
<accession>A0A8H6X7U5</accession>
<comment type="caution">
    <text evidence="2">The sequence shown here is derived from an EMBL/GenBank/DDBJ whole genome shotgun (WGS) entry which is preliminary data.</text>
</comment>
<evidence type="ECO:0000313" key="3">
    <source>
        <dbReference type="Proteomes" id="UP000620124"/>
    </source>
</evidence>
<feature type="compositionally biased region" description="Gly residues" evidence="1">
    <location>
        <begin position="1"/>
        <end position="11"/>
    </location>
</feature>
<evidence type="ECO:0000256" key="1">
    <source>
        <dbReference type="SAM" id="MobiDB-lite"/>
    </source>
</evidence>
<dbReference type="EMBL" id="JACAZI010000023">
    <property type="protein sequence ID" value="KAF7336168.1"/>
    <property type="molecule type" value="Genomic_DNA"/>
</dbReference>
<gene>
    <name evidence="2" type="ORF">MVEN_02164200</name>
</gene>